<organism evidence="1 2">
    <name type="scientific">Stereocaulon virgatum</name>
    <dbReference type="NCBI Taxonomy" id="373712"/>
    <lineage>
        <taxon>Eukaryota</taxon>
        <taxon>Fungi</taxon>
        <taxon>Dikarya</taxon>
        <taxon>Ascomycota</taxon>
        <taxon>Pezizomycotina</taxon>
        <taxon>Lecanoromycetes</taxon>
        <taxon>OSLEUM clade</taxon>
        <taxon>Lecanoromycetidae</taxon>
        <taxon>Lecanorales</taxon>
        <taxon>Lecanorineae</taxon>
        <taxon>Stereocaulaceae</taxon>
        <taxon>Stereocaulon</taxon>
    </lineage>
</organism>
<proteinExistence type="predicted"/>
<keyword evidence="2" id="KW-1185">Reference proteome</keyword>
<protein>
    <submittedName>
        <fullName evidence="1">Uncharacterized protein</fullName>
    </submittedName>
</protein>
<sequence length="145" mass="15638">MSVNVYYWLELGADTSCLSIIGDEVKSITDDDTTESGLTYWGCTAKSPTTSVLPLSLAPSMIEGSGYTWENSENVKSIMTTAEMNTIGPITFKRTLYNPWSPPECLITVSLPQKPTVSLDAGSLHGSIHARGQPFGDPSLSDSKE</sequence>
<reference evidence="1 2" key="1">
    <citation type="submission" date="2024-09" db="EMBL/GenBank/DDBJ databases">
        <title>Rethinking Asexuality: The Enigmatic Case of Functional Sexual Genes in Lepraria (Stereocaulaceae).</title>
        <authorList>
            <person name="Doellman M."/>
            <person name="Sun Y."/>
            <person name="Barcenas-Pena A."/>
            <person name="Lumbsch H.T."/>
            <person name="Grewe F."/>
        </authorList>
    </citation>
    <scope>NUCLEOTIDE SEQUENCE [LARGE SCALE GENOMIC DNA]</scope>
    <source>
        <strain evidence="1 2">Mercado 3170</strain>
    </source>
</reference>
<dbReference type="Proteomes" id="UP001590950">
    <property type="component" value="Unassembled WGS sequence"/>
</dbReference>
<evidence type="ECO:0000313" key="2">
    <source>
        <dbReference type="Proteomes" id="UP001590950"/>
    </source>
</evidence>
<evidence type="ECO:0000313" key="1">
    <source>
        <dbReference type="EMBL" id="KAL2041077.1"/>
    </source>
</evidence>
<comment type="caution">
    <text evidence="1">The sequence shown here is derived from an EMBL/GenBank/DDBJ whole genome shotgun (WGS) entry which is preliminary data.</text>
</comment>
<name>A0ABR4A594_9LECA</name>
<accession>A0ABR4A594</accession>
<gene>
    <name evidence="1" type="ORF">N7G274_006021</name>
</gene>
<dbReference type="EMBL" id="JBEFKJ010000018">
    <property type="protein sequence ID" value="KAL2041077.1"/>
    <property type="molecule type" value="Genomic_DNA"/>
</dbReference>